<keyword evidence="3" id="KW-0285">Flavoprotein</keyword>
<evidence type="ECO:0000256" key="5">
    <source>
        <dbReference type="ARBA" id="ARBA00023002"/>
    </source>
</evidence>
<comment type="cofactor">
    <cofactor evidence="1">
        <name>FAD</name>
        <dbReference type="ChEBI" id="CHEBI:57692"/>
    </cofactor>
</comment>
<dbReference type="GO" id="GO:0010008">
    <property type="term" value="C:endosome membrane"/>
    <property type="evidence" value="ECO:0007669"/>
    <property type="project" value="TreeGrafter"/>
</dbReference>
<dbReference type="FunFam" id="3.30.390.30:FF:000001">
    <property type="entry name" value="Dihydrolipoyl dehydrogenase"/>
    <property type="match status" value="1"/>
</dbReference>
<dbReference type="PANTHER" id="PTHR16023">
    <property type="entry name" value="TAX1 BINDING PROTEIN-RELATED"/>
    <property type="match status" value="1"/>
</dbReference>
<dbReference type="GO" id="GO:0000329">
    <property type="term" value="C:fungal-type vacuole membrane"/>
    <property type="evidence" value="ECO:0007669"/>
    <property type="project" value="TreeGrafter"/>
</dbReference>
<dbReference type="InterPro" id="IPR026825">
    <property type="entry name" value="Vac14"/>
</dbReference>
<feature type="compositionally biased region" description="Acidic residues" evidence="7">
    <location>
        <begin position="306"/>
        <end position="326"/>
    </location>
</feature>
<feature type="domain" description="Pyridine nucleotide-disulphide oxidoreductase dimerisation" evidence="8">
    <location>
        <begin position="352"/>
        <end position="446"/>
    </location>
</feature>
<organism evidence="9 10">
    <name type="scientific">Verticillium longisporum</name>
    <name type="common">Verticillium dahliae var. longisporum</name>
    <dbReference type="NCBI Taxonomy" id="100787"/>
    <lineage>
        <taxon>Eukaryota</taxon>
        <taxon>Fungi</taxon>
        <taxon>Dikarya</taxon>
        <taxon>Ascomycota</taxon>
        <taxon>Pezizomycotina</taxon>
        <taxon>Sordariomycetes</taxon>
        <taxon>Hypocreomycetidae</taxon>
        <taxon>Glomerellales</taxon>
        <taxon>Plectosphaerellaceae</taxon>
        <taxon>Verticillium</taxon>
    </lineage>
</organism>
<keyword evidence="5" id="KW-0560">Oxidoreductase</keyword>
<proteinExistence type="inferred from homology"/>
<dbReference type="InterPro" id="IPR021133">
    <property type="entry name" value="HEAT_type_2"/>
</dbReference>
<dbReference type="EMBL" id="CVQI01013002">
    <property type="protein sequence ID" value="CRK22245.1"/>
    <property type="molecule type" value="Genomic_DNA"/>
</dbReference>
<name>A0A0G4LKP0_VERLO</name>
<feature type="region of interest" description="Disordered" evidence="7">
    <location>
        <begin position="279"/>
        <end position="326"/>
    </location>
</feature>
<dbReference type="Proteomes" id="UP000045706">
    <property type="component" value="Unassembled WGS sequence"/>
</dbReference>
<dbReference type="Gene3D" id="3.30.390.30">
    <property type="match status" value="1"/>
</dbReference>
<dbReference type="SUPFAM" id="SSF55424">
    <property type="entry name" value="FAD/NAD-linked reductases, dimerisation (C-terminal) domain"/>
    <property type="match status" value="1"/>
</dbReference>
<evidence type="ECO:0000256" key="2">
    <source>
        <dbReference type="ARBA" id="ARBA00007532"/>
    </source>
</evidence>
<evidence type="ECO:0000256" key="6">
    <source>
        <dbReference type="PROSITE-ProRule" id="PRU00103"/>
    </source>
</evidence>
<dbReference type="PROSITE" id="PS50077">
    <property type="entry name" value="HEAT_REPEAT"/>
    <property type="match status" value="1"/>
</dbReference>
<feature type="repeat" description="HEAT" evidence="6">
    <location>
        <begin position="86"/>
        <end position="121"/>
    </location>
</feature>
<dbReference type="Pfam" id="PF02852">
    <property type="entry name" value="Pyr_redox_dim"/>
    <property type="match status" value="1"/>
</dbReference>
<dbReference type="InterPro" id="IPR004099">
    <property type="entry name" value="Pyr_nucl-diS_OxRdtase_dimer"/>
</dbReference>
<evidence type="ECO:0000256" key="1">
    <source>
        <dbReference type="ARBA" id="ARBA00001974"/>
    </source>
</evidence>
<dbReference type="GO" id="GO:0016491">
    <property type="term" value="F:oxidoreductase activity"/>
    <property type="evidence" value="ECO:0007669"/>
    <property type="project" value="UniProtKB-KW"/>
</dbReference>
<keyword evidence="4" id="KW-0274">FAD</keyword>
<feature type="non-terminal residue" evidence="9">
    <location>
        <position position="467"/>
    </location>
</feature>
<reference evidence="10" key="1">
    <citation type="submission" date="2015-05" db="EMBL/GenBank/DDBJ databases">
        <authorList>
            <person name="Fogelqvist Johan"/>
        </authorList>
    </citation>
    <scope>NUCLEOTIDE SEQUENCE [LARGE SCALE GENOMIC DNA]</scope>
</reference>
<accession>A0A0G4LKP0</accession>
<evidence type="ECO:0000256" key="4">
    <source>
        <dbReference type="ARBA" id="ARBA00022827"/>
    </source>
</evidence>
<dbReference type="InterPro" id="IPR016156">
    <property type="entry name" value="FAD/NAD-linked_Rdtase_dimer_sf"/>
</dbReference>
<feature type="compositionally biased region" description="Basic and acidic residues" evidence="7">
    <location>
        <begin position="279"/>
        <end position="295"/>
    </location>
</feature>
<dbReference type="AlphaFoldDB" id="A0A0G4LKP0"/>
<dbReference type="InterPro" id="IPR011989">
    <property type="entry name" value="ARM-like"/>
</dbReference>
<dbReference type="Pfam" id="PF12755">
    <property type="entry name" value="Vac14_Fab1_bd"/>
    <property type="match status" value="1"/>
</dbReference>
<evidence type="ECO:0000313" key="10">
    <source>
        <dbReference type="Proteomes" id="UP000045706"/>
    </source>
</evidence>
<dbReference type="SUPFAM" id="SSF48371">
    <property type="entry name" value="ARM repeat"/>
    <property type="match status" value="1"/>
</dbReference>
<dbReference type="InterPro" id="IPR016024">
    <property type="entry name" value="ARM-type_fold"/>
</dbReference>
<evidence type="ECO:0000259" key="8">
    <source>
        <dbReference type="Pfam" id="PF02852"/>
    </source>
</evidence>
<sequence>MDANVQRLLNDKLYDKRKVGALELERVIRDLVASKDYNRVEAILEQLCNEYAYAVHQPHARNGGLIGLAAAGIALGSELARYLAKIVPPVLACFTDQDARVRYYACEAMYNIAKVAKGEILIYFNNIFDALCKLGADSELSVKNGAELLDRLVKDIVSESAASYVSVLETEPEYGGPEKDFSEDRPRPPTAFSLQRFIPLLKDRIWVINPFTRQFLVGWITLLDSIPDLEIVTFLPDFLAGLLKFLSDTNKDVQVATQACLNKFLNEIKRISRVKKGLAESKKSREGGKRKREDSVDSGSLHDGLQEGDEIDSQMSGDDDDASAEEDWAEEEAVAVVEYIKKGHGHVNYAAIPSVMYTHPEVAWVGQSEQDLKSQNIPYRIGTFPFSANSRAKTNLDTEGMVKMLADPETDRLLGVHIVGPNAGEMIAEATLALEYGASSEDIARHAGQGHCRPGPNAIAEYGYRRR</sequence>
<dbReference type="Gene3D" id="1.25.10.10">
    <property type="entry name" value="Leucine-rich Repeat Variant"/>
    <property type="match status" value="1"/>
</dbReference>
<evidence type="ECO:0000256" key="7">
    <source>
        <dbReference type="SAM" id="MobiDB-lite"/>
    </source>
</evidence>
<dbReference type="PANTHER" id="PTHR16023:SF0">
    <property type="entry name" value="PROTEIN VAC14 HOMOLOG"/>
    <property type="match status" value="1"/>
</dbReference>
<dbReference type="GO" id="GO:0070772">
    <property type="term" value="C:PAS complex"/>
    <property type="evidence" value="ECO:0007669"/>
    <property type="project" value="InterPro"/>
</dbReference>
<comment type="similarity">
    <text evidence="2">Belongs to the class-I pyridine nucleotide-disulfide oxidoreductase family.</text>
</comment>
<dbReference type="GO" id="GO:0005759">
    <property type="term" value="C:mitochondrial matrix"/>
    <property type="evidence" value="ECO:0007669"/>
    <property type="project" value="UniProtKB-ARBA"/>
</dbReference>
<protein>
    <recommendedName>
        <fullName evidence="8">Pyridine nucleotide-disulphide oxidoreductase dimerisation domain-containing protein</fullName>
    </recommendedName>
</protein>
<gene>
    <name evidence="9" type="ORF">BN1723_012629</name>
</gene>
<dbReference type="GO" id="GO:0006661">
    <property type="term" value="P:phosphatidylinositol biosynthetic process"/>
    <property type="evidence" value="ECO:0007669"/>
    <property type="project" value="InterPro"/>
</dbReference>
<evidence type="ECO:0000256" key="3">
    <source>
        <dbReference type="ARBA" id="ARBA00022630"/>
    </source>
</evidence>
<evidence type="ECO:0000313" key="9">
    <source>
        <dbReference type="EMBL" id="CRK22245.1"/>
    </source>
</evidence>